<gene>
    <name evidence="3" type="ORF">HH215_24125</name>
</gene>
<dbReference type="InterPro" id="IPR000551">
    <property type="entry name" value="MerR-type_HTH_dom"/>
</dbReference>
<evidence type="ECO:0000259" key="2">
    <source>
        <dbReference type="PROSITE" id="PS50937"/>
    </source>
</evidence>
<dbReference type="KEGG" id="cheb:HH215_24125"/>
<evidence type="ECO:0000313" key="3">
    <source>
        <dbReference type="EMBL" id="QJD85956.1"/>
    </source>
</evidence>
<protein>
    <submittedName>
        <fullName evidence="3">MerR family transcriptional regulator</fullName>
    </submittedName>
</protein>
<dbReference type="AlphaFoldDB" id="A0A7Z2ZN28"/>
<feature type="domain" description="HTH merR-type" evidence="2">
    <location>
        <begin position="2"/>
        <end position="71"/>
    </location>
</feature>
<dbReference type="PANTHER" id="PTHR30204">
    <property type="entry name" value="REDOX-CYCLING DRUG-SENSING TRANSCRIPTIONAL ACTIVATOR SOXR"/>
    <property type="match status" value="1"/>
</dbReference>
<dbReference type="EMBL" id="CP051680">
    <property type="protein sequence ID" value="QJD85956.1"/>
    <property type="molecule type" value="Genomic_DNA"/>
</dbReference>
<dbReference type="RefSeq" id="WP_169282208.1">
    <property type="nucleotide sequence ID" value="NZ_CP051680.1"/>
</dbReference>
<evidence type="ECO:0000313" key="4">
    <source>
        <dbReference type="Proteomes" id="UP000502248"/>
    </source>
</evidence>
<dbReference type="Gene3D" id="1.10.1660.10">
    <property type="match status" value="1"/>
</dbReference>
<keyword evidence="1" id="KW-0238">DNA-binding</keyword>
<dbReference type="Pfam" id="PF13411">
    <property type="entry name" value="MerR_1"/>
    <property type="match status" value="1"/>
</dbReference>
<keyword evidence="4" id="KW-1185">Reference proteome</keyword>
<dbReference type="Proteomes" id="UP000502248">
    <property type="component" value="Chromosome"/>
</dbReference>
<reference evidence="3 4" key="1">
    <citation type="submission" date="2020-04" db="EMBL/GenBank/DDBJ databases">
        <title>Genome sequencing of novel species.</title>
        <authorList>
            <person name="Heo J."/>
            <person name="Kim S.-J."/>
            <person name="Kim J.-S."/>
            <person name="Hong S.-B."/>
            <person name="Kwon S.-W."/>
        </authorList>
    </citation>
    <scope>NUCLEOTIDE SEQUENCE [LARGE SCALE GENOMIC DNA]</scope>
    <source>
        <strain evidence="3 4">MFER-1</strain>
    </source>
</reference>
<name>A0A7Z2ZN28_9BACL</name>
<dbReference type="PANTHER" id="PTHR30204:SF90">
    <property type="entry name" value="HTH-TYPE TRANSCRIPTIONAL ACTIVATOR MTA"/>
    <property type="match status" value="1"/>
</dbReference>
<evidence type="ECO:0000256" key="1">
    <source>
        <dbReference type="ARBA" id="ARBA00023125"/>
    </source>
</evidence>
<dbReference type="GO" id="GO:0003677">
    <property type="term" value="F:DNA binding"/>
    <property type="evidence" value="ECO:0007669"/>
    <property type="project" value="UniProtKB-KW"/>
</dbReference>
<organism evidence="3 4">
    <name type="scientific">Cohnella herbarum</name>
    <dbReference type="NCBI Taxonomy" id="2728023"/>
    <lineage>
        <taxon>Bacteria</taxon>
        <taxon>Bacillati</taxon>
        <taxon>Bacillota</taxon>
        <taxon>Bacilli</taxon>
        <taxon>Bacillales</taxon>
        <taxon>Paenibacillaceae</taxon>
        <taxon>Cohnella</taxon>
    </lineage>
</organism>
<dbReference type="InterPro" id="IPR009061">
    <property type="entry name" value="DNA-bd_dom_put_sf"/>
</dbReference>
<proteinExistence type="predicted"/>
<accession>A0A7Z2ZN28</accession>
<dbReference type="SMART" id="SM00422">
    <property type="entry name" value="HTH_MERR"/>
    <property type="match status" value="1"/>
</dbReference>
<dbReference type="SUPFAM" id="SSF46955">
    <property type="entry name" value="Putative DNA-binding domain"/>
    <property type="match status" value="1"/>
</dbReference>
<sequence length="261" mass="30101">MLYTVKEVSELSNVTIKTLHYYHKIGLLIPSTVSDAGYRLYGSKELERLQEILFYKELEFPLDQIKEMMEHLSDRLSILSEQEELLLRRKQRLDIIVQTLRKSIAHIKGGETMDNQEMFKGFENEEDWKRALTDQNQYLQETYGMEALEVAPTDVLELNEQAVEAMTFMNNMASSLREGIKHNDEKIGNWIGNHLEFMNGHGNPISANDFAAQTRFFLSDDFHLKMLEGQQTGLAYYLSAAAESFAAKNLEVNNIATDEYL</sequence>
<dbReference type="PROSITE" id="PS50937">
    <property type="entry name" value="HTH_MERR_2"/>
    <property type="match status" value="1"/>
</dbReference>
<dbReference type="CDD" id="cd01106">
    <property type="entry name" value="HTH_TipAL-Mta"/>
    <property type="match status" value="1"/>
</dbReference>
<dbReference type="InterPro" id="IPR047057">
    <property type="entry name" value="MerR_fam"/>
</dbReference>
<dbReference type="GO" id="GO:0003700">
    <property type="term" value="F:DNA-binding transcription factor activity"/>
    <property type="evidence" value="ECO:0007669"/>
    <property type="project" value="InterPro"/>
</dbReference>